<protein>
    <recommendedName>
        <fullName evidence="3">DUF4397 domain-containing protein</fullName>
    </recommendedName>
</protein>
<feature type="compositionally biased region" description="Basic residues" evidence="1">
    <location>
        <begin position="7"/>
        <end position="22"/>
    </location>
</feature>
<dbReference type="Proteomes" id="UP000186132">
    <property type="component" value="Unassembled WGS sequence"/>
</dbReference>
<evidence type="ECO:0000256" key="1">
    <source>
        <dbReference type="SAM" id="MobiDB-lite"/>
    </source>
</evidence>
<keyword evidence="2" id="KW-0472">Membrane</keyword>
<evidence type="ECO:0000313" key="5">
    <source>
        <dbReference type="Proteomes" id="UP000186132"/>
    </source>
</evidence>
<feature type="transmembrane region" description="Helical" evidence="2">
    <location>
        <begin position="288"/>
        <end position="310"/>
    </location>
</feature>
<gene>
    <name evidence="4" type="ORF">SAMN05443575_2517</name>
</gene>
<keyword evidence="5" id="KW-1185">Reference proteome</keyword>
<reference evidence="5" key="1">
    <citation type="submission" date="2016-11" db="EMBL/GenBank/DDBJ databases">
        <authorList>
            <person name="Varghese N."/>
            <person name="Submissions S."/>
        </authorList>
    </citation>
    <scope>NUCLEOTIDE SEQUENCE [LARGE SCALE GENOMIC DNA]</scope>
    <source>
        <strain evidence="5">DSM 45627</strain>
    </source>
</reference>
<feature type="domain" description="DUF4397" evidence="3">
    <location>
        <begin position="60"/>
        <end position="184"/>
    </location>
</feature>
<feature type="region of interest" description="Disordered" evidence="1">
    <location>
        <begin position="1"/>
        <end position="22"/>
    </location>
</feature>
<proteinExistence type="predicted"/>
<keyword evidence="2" id="KW-1133">Transmembrane helix</keyword>
<evidence type="ECO:0000313" key="4">
    <source>
        <dbReference type="EMBL" id="SHG67264.1"/>
    </source>
</evidence>
<dbReference type="STRING" id="1206085.SAMN05443575_2517"/>
<dbReference type="AlphaFoldDB" id="A0A1M5LQ86"/>
<dbReference type="EMBL" id="FQVU01000003">
    <property type="protein sequence ID" value="SHG67264.1"/>
    <property type="molecule type" value="Genomic_DNA"/>
</dbReference>
<dbReference type="InterPro" id="IPR025510">
    <property type="entry name" value="DUF4397"/>
</dbReference>
<dbReference type="Pfam" id="PF14344">
    <property type="entry name" value="DUF4397"/>
    <property type="match status" value="1"/>
</dbReference>
<evidence type="ECO:0000259" key="3">
    <source>
        <dbReference type="Pfam" id="PF14344"/>
    </source>
</evidence>
<name>A0A1M5LQ86_9ACTN</name>
<evidence type="ECO:0000256" key="2">
    <source>
        <dbReference type="SAM" id="Phobius"/>
    </source>
</evidence>
<organism evidence="4 5">
    <name type="scientific">Jatrophihabitans endophyticus</name>
    <dbReference type="NCBI Taxonomy" id="1206085"/>
    <lineage>
        <taxon>Bacteria</taxon>
        <taxon>Bacillati</taxon>
        <taxon>Actinomycetota</taxon>
        <taxon>Actinomycetes</taxon>
        <taxon>Jatrophihabitantales</taxon>
        <taxon>Jatrophihabitantaceae</taxon>
        <taxon>Jatrophihabitans</taxon>
    </lineage>
</organism>
<accession>A0A1M5LQ86</accession>
<keyword evidence="2" id="KW-0812">Transmembrane</keyword>
<feature type="compositionally biased region" description="Basic and acidic residues" evidence="1">
    <location>
        <begin position="321"/>
        <end position="331"/>
    </location>
</feature>
<sequence length="331" mass="33274">MIGSTAHRYRRPRSRAPRGRGRGGRVLAVVVAAGAVPLATVVVASGTAPSAAAAAPAADATIRAAHFSPTTPGVDVYLGRFDGRRPPTTLWLSHVRYGAVTAYQPLTPGVYTVAMRAAGASPTSPPMLTWTLHARPHDAYTVAGVGAGTAVRGVVVRDDLSTPPAGRGRVRVVQAASRVPVADVEATDGQVISRSARFATVTGYATLPAGRWTVRARGTSGSTASASGPVVVRSGQVTSILLLDAKTTGITVRTVLDAASAGVVPRDAVPAGAGGTARLGAGGPAATLGPLAGVLGGLAVLLAAASAGTWRRRRRCSPGRTGRDRGAGRGA</sequence>
<feature type="region of interest" description="Disordered" evidence="1">
    <location>
        <begin position="312"/>
        <end position="331"/>
    </location>
</feature>